<comment type="caution">
    <text evidence="1">The sequence shown here is derived from an EMBL/GenBank/DDBJ whole genome shotgun (WGS) entry which is preliminary data.</text>
</comment>
<reference evidence="1 2" key="1">
    <citation type="submission" date="2019-11" db="EMBL/GenBank/DDBJ databases">
        <title>Comparison of genomes from free-living endosymbiotic cyanobacteria isolated from Azolla.</title>
        <authorList>
            <person name="Thiel T."/>
            <person name="Pratte B."/>
        </authorList>
    </citation>
    <scope>NUCLEOTIDE SEQUENCE [LARGE SCALE GENOMIC DNA]</scope>
    <source>
        <strain evidence="1 2">N2B</strain>
    </source>
</reference>
<sequence length="384" mass="43581">MQIRFFATNRDRQNLGLNVDRDTRIKLLKLGYHWVDMKKYMAHYLATTDPSTMPPGVIIEDSEETVFNKFLKKEAVKHIIIGTHGYNVPFHGALTSFSILADTLKGALKKHNLTLIADPEEKVNLDDAKQNLIAFVGFSWPSNGKVLDYNSDRTECVQSAPALANLISYIRTQKPEIKIYIIAHSMGNYLVCHMLEQLVNQAFEPTELNEEIKNRLKRKDRGGENAFFVDRYFMLAPDVERREVTKCDLGGSEYTGPFYSGLEHLVQESHVFYSRYDNALKASVVEKDAIRESLQKGFELFAGPDLQKRWESSLGLNPLPALAPNNVYSHNATVLTNRQIDHGDYFDAPAIIDQIASIIAEANTSRIPELPWRFSESGDRPLVE</sequence>
<dbReference type="InterPro" id="IPR029058">
    <property type="entry name" value="AB_hydrolase_fold"/>
</dbReference>
<dbReference type="PANTHER" id="PTHR36513">
    <property type="entry name" value="ABC TRANSMEMBRANE TYPE-1 DOMAIN-CONTAINING PROTEIN"/>
    <property type="match status" value="1"/>
</dbReference>
<keyword evidence="1" id="KW-0378">Hydrolase</keyword>
<evidence type="ECO:0000313" key="1">
    <source>
        <dbReference type="EMBL" id="MBC1302833.1"/>
    </source>
</evidence>
<protein>
    <submittedName>
        <fullName evidence="1">Alpha/beta hydrolase</fullName>
    </submittedName>
</protein>
<dbReference type="InterPro" id="IPR010297">
    <property type="entry name" value="DUF900_hydrolase"/>
</dbReference>
<dbReference type="GeneID" id="58726727"/>
<dbReference type="GO" id="GO:0016787">
    <property type="term" value="F:hydrolase activity"/>
    <property type="evidence" value="ECO:0007669"/>
    <property type="project" value="UniProtKB-KW"/>
</dbReference>
<dbReference type="Proteomes" id="UP000570851">
    <property type="component" value="Unassembled WGS sequence"/>
</dbReference>
<dbReference type="PANTHER" id="PTHR36513:SF1">
    <property type="entry name" value="TRANSMEMBRANE PROTEIN"/>
    <property type="match status" value="1"/>
</dbReference>
<keyword evidence="2" id="KW-1185">Reference proteome</keyword>
<name>A0ABR6S8V6_ANAVA</name>
<dbReference type="EMBL" id="JACKZP010000043">
    <property type="protein sequence ID" value="MBC1302833.1"/>
    <property type="molecule type" value="Genomic_DNA"/>
</dbReference>
<proteinExistence type="predicted"/>
<dbReference type="SUPFAM" id="SSF53474">
    <property type="entry name" value="alpha/beta-Hydrolases"/>
    <property type="match status" value="1"/>
</dbReference>
<dbReference type="RefSeq" id="WP_011320617.1">
    <property type="nucleotide sequence ID" value="NZ_JACKZP010000043.1"/>
</dbReference>
<evidence type="ECO:0000313" key="2">
    <source>
        <dbReference type="Proteomes" id="UP000570851"/>
    </source>
</evidence>
<organism evidence="1 2">
    <name type="scientific">Trichormus variabilis N2B</name>
    <dbReference type="NCBI Taxonomy" id="2681315"/>
    <lineage>
        <taxon>Bacteria</taxon>
        <taxon>Bacillati</taxon>
        <taxon>Cyanobacteriota</taxon>
        <taxon>Cyanophyceae</taxon>
        <taxon>Nostocales</taxon>
        <taxon>Nostocaceae</taxon>
        <taxon>Trichormus</taxon>
    </lineage>
</organism>
<accession>A0ABR6S8V6</accession>
<gene>
    <name evidence="1" type="ORF">GNE12_13015</name>
</gene>
<dbReference type="Gene3D" id="3.40.50.1820">
    <property type="entry name" value="alpha/beta hydrolase"/>
    <property type="match status" value="1"/>
</dbReference>
<dbReference type="Pfam" id="PF05990">
    <property type="entry name" value="DUF900"/>
    <property type="match status" value="1"/>
</dbReference>